<organism evidence="2 3">
    <name type="scientific">Pleurodeles waltl</name>
    <name type="common">Iberian ribbed newt</name>
    <dbReference type="NCBI Taxonomy" id="8319"/>
    <lineage>
        <taxon>Eukaryota</taxon>
        <taxon>Metazoa</taxon>
        <taxon>Chordata</taxon>
        <taxon>Craniata</taxon>
        <taxon>Vertebrata</taxon>
        <taxon>Euteleostomi</taxon>
        <taxon>Amphibia</taxon>
        <taxon>Batrachia</taxon>
        <taxon>Caudata</taxon>
        <taxon>Salamandroidea</taxon>
        <taxon>Salamandridae</taxon>
        <taxon>Pleurodelinae</taxon>
        <taxon>Pleurodeles</taxon>
    </lineage>
</organism>
<evidence type="ECO:0000259" key="1">
    <source>
        <dbReference type="Pfam" id="PF00078"/>
    </source>
</evidence>
<keyword evidence="3" id="KW-1185">Reference proteome</keyword>
<feature type="domain" description="Reverse transcriptase" evidence="1">
    <location>
        <begin position="84"/>
        <end position="294"/>
    </location>
</feature>
<protein>
    <recommendedName>
        <fullName evidence="1">Reverse transcriptase domain-containing protein</fullName>
    </recommendedName>
</protein>
<dbReference type="InterPro" id="IPR000477">
    <property type="entry name" value="RT_dom"/>
</dbReference>
<evidence type="ECO:0000313" key="2">
    <source>
        <dbReference type="EMBL" id="KAJ1135548.1"/>
    </source>
</evidence>
<proteinExistence type="predicted"/>
<comment type="caution">
    <text evidence="2">The sequence shown here is derived from an EMBL/GenBank/DDBJ whole genome shotgun (WGS) entry which is preliminary data.</text>
</comment>
<dbReference type="PANTHER" id="PTHR19446">
    <property type="entry name" value="REVERSE TRANSCRIPTASES"/>
    <property type="match status" value="1"/>
</dbReference>
<dbReference type="Proteomes" id="UP001066276">
    <property type="component" value="Chromosome 6"/>
</dbReference>
<name>A0AAV7Q5F7_PLEWA</name>
<dbReference type="CDD" id="cd01650">
    <property type="entry name" value="RT_nLTR_like"/>
    <property type="match status" value="1"/>
</dbReference>
<sequence length="300" mass="33776">MPHVAINTSQAEPPKESEIKKAIKLFSNGRALGSNSIPAEIYKAWDPALLQKLTKLFQTMLQQEAIPQELKDAAIVHIYKRKGNRQACDNHREISLLVIAGKILARVLLNRLNQHMEDGHLPESQCGFREGRGIVDMIFGACQLQEKWKEQNRDVYTTFVDLTKAFDTVSREGLWQIMGRFGCLGKSISMVRPFHNSMLARVLGDGDSSDAFPATNGVKQGLTPMLAPTLFSMMFSAMLSDAFCNDEETSIKIRYRTNGRLFNLQRLQTRPRLKRTLCVISHFADDCTLNAVTEARCSRA</sequence>
<dbReference type="EMBL" id="JANPWB010000010">
    <property type="protein sequence ID" value="KAJ1135548.1"/>
    <property type="molecule type" value="Genomic_DNA"/>
</dbReference>
<evidence type="ECO:0000313" key="3">
    <source>
        <dbReference type="Proteomes" id="UP001066276"/>
    </source>
</evidence>
<gene>
    <name evidence="2" type="ORF">NDU88_001987</name>
</gene>
<dbReference type="AlphaFoldDB" id="A0AAV7Q5F7"/>
<dbReference type="Pfam" id="PF00078">
    <property type="entry name" value="RVT_1"/>
    <property type="match status" value="1"/>
</dbReference>
<accession>A0AAV7Q5F7</accession>
<reference evidence="2" key="1">
    <citation type="journal article" date="2022" name="bioRxiv">
        <title>Sequencing and chromosome-scale assembly of the giantPleurodeles waltlgenome.</title>
        <authorList>
            <person name="Brown T."/>
            <person name="Elewa A."/>
            <person name="Iarovenko S."/>
            <person name="Subramanian E."/>
            <person name="Araus A.J."/>
            <person name="Petzold A."/>
            <person name="Susuki M."/>
            <person name="Suzuki K.-i.T."/>
            <person name="Hayashi T."/>
            <person name="Toyoda A."/>
            <person name="Oliveira C."/>
            <person name="Osipova E."/>
            <person name="Leigh N.D."/>
            <person name="Simon A."/>
            <person name="Yun M.H."/>
        </authorList>
    </citation>
    <scope>NUCLEOTIDE SEQUENCE</scope>
    <source>
        <strain evidence="2">20211129_DDA</strain>
        <tissue evidence="2">Liver</tissue>
    </source>
</reference>